<gene>
    <name evidence="12" type="ORF">TeGR_g3960</name>
</gene>
<dbReference type="Pfam" id="PF00443">
    <property type="entry name" value="UCH"/>
    <property type="match status" value="1"/>
</dbReference>
<dbReference type="EC" id="3.4.19.12" evidence="4"/>
<dbReference type="SUPFAM" id="SSF54001">
    <property type="entry name" value="Cysteine proteinases"/>
    <property type="match status" value="1"/>
</dbReference>
<keyword evidence="5" id="KW-0645">Protease</keyword>
<dbReference type="Proteomes" id="UP001165060">
    <property type="component" value="Unassembled WGS sequence"/>
</dbReference>
<keyword evidence="8" id="KW-0788">Thiol protease</keyword>
<evidence type="ECO:0000256" key="9">
    <source>
        <dbReference type="ARBA" id="ARBA00023242"/>
    </source>
</evidence>
<keyword evidence="9" id="KW-0539">Nucleus</keyword>
<feature type="compositionally biased region" description="Pro residues" evidence="10">
    <location>
        <begin position="7"/>
        <end position="27"/>
    </location>
</feature>
<dbReference type="PROSITE" id="PS00972">
    <property type="entry name" value="USP_1"/>
    <property type="match status" value="1"/>
</dbReference>
<dbReference type="InterPro" id="IPR018200">
    <property type="entry name" value="USP_CS"/>
</dbReference>
<evidence type="ECO:0000256" key="2">
    <source>
        <dbReference type="ARBA" id="ARBA00004123"/>
    </source>
</evidence>
<feature type="region of interest" description="Disordered" evidence="10">
    <location>
        <begin position="158"/>
        <end position="178"/>
    </location>
</feature>
<dbReference type="InterPro" id="IPR001394">
    <property type="entry name" value="Peptidase_C19_UCH"/>
</dbReference>
<evidence type="ECO:0000256" key="6">
    <source>
        <dbReference type="ARBA" id="ARBA00022786"/>
    </source>
</evidence>
<feature type="region of interest" description="Disordered" evidence="10">
    <location>
        <begin position="1"/>
        <end position="36"/>
    </location>
</feature>
<keyword evidence="13" id="KW-1185">Reference proteome</keyword>
<evidence type="ECO:0000256" key="7">
    <source>
        <dbReference type="ARBA" id="ARBA00022801"/>
    </source>
</evidence>
<evidence type="ECO:0000259" key="11">
    <source>
        <dbReference type="PROSITE" id="PS50235"/>
    </source>
</evidence>
<evidence type="ECO:0000256" key="8">
    <source>
        <dbReference type="ARBA" id="ARBA00022807"/>
    </source>
</evidence>
<feature type="compositionally biased region" description="Gly residues" evidence="10">
    <location>
        <begin position="163"/>
        <end position="172"/>
    </location>
</feature>
<sequence length="312" mass="32773">MSCSPYKLPPVPSPLAPPSSPSPPPPSTGASTAASTGASCSPDLPLASLPLAYATLQCLTCSPASCASLERGPDLSSPKAALCACDRRPLCLSSLGWTSGLWSKKKNLFAKSKPSKLRLRVPVSKVEVKGVLQHLARIGVPEADHAAAVEAIRAENLLRDPTQGGGGGGKAGDAGKHLTNVPPPPGLVNLGATCYLNSLLQTLYRNPQFRRCVYEFGKGGGGRGGDVGEVLSELAGLFARMDLSHRRSLDTSSLVTKLALNTAEQQDPQEFSTLFLDKVRSSGEGKGAGDRIRDVFRGRFNQVIQCQGCRAR</sequence>
<dbReference type="PROSITE" id="PS50235">
    <property type="entry name" value="USP_3"/>
    <property type="match status" value="1"/>
</dbReference>
<evidence type="ECO:0000256" key="1">
    <source>
        <dbReference type="ARBA" id="ARBA00000707"/>
    </source>
</evidence>
<dbReference type="InterPro" id="IPR028889">
    <property type="entry name" value="USP"/>
</dbReference>
<dbReference type="Gene3D" id="3.90.70.10">
    <property type="entry name" value="Cysteine proteinases"/>
    <property type="match status" value="1"/>
</dbReference>
<proteinExistence type="inferred from homology"/>
<keyword evidence="7" id="KW-0378">Hydrolase</keyword>
<evidence type="ECO:0000256" key="10">
    <source>
        <dbReference type="SAM" id="MobiDB-lite"/>
    </source>
</evidence>
<dbReference type="PANTHER" id="PTHR24006:SF722">
    <property type="entry name" value="UBIQUITIN CARBOXYL-TERMINAL HYDROLASE 48"/>
    <property type="match status" value="1"/>
</dbReference>
<evidence type="ECO:0000313" key="13">
    <source>
        <dbReference type="Proteomes" id="UP001165060"/>
    </source>
</evidence>
<evidence type="ECO:0000313" key="12">
    <source>
        <dbReference type="EMBL" id="GMI25082.1"/>
    </source>
</evidence>
<evidence type="ECO:0000256" key="3">
    <source>
        <dbReference type="ARBA" id="ARBA00009085"/>
    </source>
</evidence>
<reference evidence="12 13" key="1">
    <citation type="journal article" date="2023" name="Commun. Biol.">
        <title>Genome analysis of Parmales, the sister group of diatoms, reveals the evolutionary specialization of diatoms from phago-mixotrophs to photoautotrophs.</title>
        <authorList>
            <person name="Ban H."/>
            <person name="Sato S."/>
            <person name="Yoshikawa S."/>
            <person name="Yamada K."/>
            <person name="Nakamura Y."/>
            <person name="Ichinomiya M."/>
            <person name="Sato N."/>
            <person name="Blanc-Mathieu R."/>
            <person name="Endo H."/>
            <person name="Kuwata A."/>
            <person name="Ogata H."/>
        </authorList>
    </citation>
    <scope>NUCLEOTIDE SEQUENCE [LARGE SCALE GENOMIC DNA]</scope>
</reference>
<keyword evidence="6" id="KW-0833">Ubl conjugation pathway</keyword>
<evidence type="ECO:0000256" key="5">
    <source>
        <dbReference type="ARBA" id="ARBA00022670"/>
    </source>
</evidence>
<dbReference type="InterPro" id="IPR038765">
    <property type="entry name" value="Papain-like_cys_pep_sf"/>
</dbReference>
<organism evidence="12 13">
    <name type="scientific">Tetraparma gracilis</name>
    <dbReference type="NCBI Taxonomy" id="2962635"/>
    <lineage>
        <taxon>Eukaryota</taxon>
        <taxon>Sar</taxon>
        <taxon>Stramenopiles</taxon>
        <taxon>Ochrophyta</taxon>
        <taxon>Bolidophyceae</taxon>
        <taxon>Parmales</taxon>
        <taxon>Triparmaceae</taxon>
        <taxon>Tetraparma</taxon>
    </lineage>
</organism>
<dbReference type="PANTHER" id="PTHR24006">
    <property type="entry name" value="UBIQUITIN CARBOXYL-TERMINAL HYDROLASE"/>
    <property type="match status" value="1"/>
</dbReference>
<accession>A0ABQ6MEY8</accession>
<comment type="similarity">
    <text evidence="3">Belongs to the peptidase C19 family.</text>
</comment>
<feature type="domain" description="USP" evidence="11">
    <location>
        <begin position="185"/>
        <end position="312"/>
    </location>
</feature>
<comment type="subcellular location">
    <subcellularLocation>
        <location evidence="2">Nucleus</location>
    </subcellularLocation>
</comment>
<dbReference type="EMBL" id="BRYB01001407">
    <property type="protein sequence ID" value="GMI25082.1"/>
    <property type="molecule type" value="Genomic_DNA"/>
</dbReference>
<comment type="caution">
    <text evidence="12">The sequence shown here is derived from an EMBL/GenBank/DDBJ whole genome shotgun (WGS) entry which is preliminary data.</text>
</comment>
<evidence type="ECO:0000256" key="4">
    <source>
        <dbReference type="ARBA" id="ARBA00012759"/>
    </source>
</evidence>
<name>A0ABQ6MEY8_9STRA</name>
<protein>
    <recommendedName>
        <fullName evidence="4">ubiquitinyl hydrolase 1</fullName>
        <ecNumber evidence="4">3.4.19.12</ecNumber>
    </recommendedName>
</protein>
<comment type="catalytic activity">
    <reaction evidence="1">
        <text>Thiol-dependent hydrolysis of ester, thioester, amide, peptide and isopeptide bonds formed by the C-terminal Gly of ubiquitin (a 76-residue protein attached to proteins as an intracellular targeting signal).</text>
        <dbReference type="EC" id="3.4.19.12"/>
    </reaction>
</comment>
<dbReference type="InterPro" id="IPR050164">
    <property type="entry name" value="Peptidase_C19"/>
</dbReference>